<organism evidence="2 3">
    <name type="scientific">Vreelandella olivaria</name>
    <dbReference type="NCBI Taxonomy" id="390919"/>
    <lineage>
        <taxon>Bacteria</taxon>
        <taxon>Pseudomonadati</taxon>
        <taxon>Pseudomonadota</taxon>
        <taxon>Gammaproteobacteria</taxon>
        <taxon>Oceanospirillales</taxon>
        <taxon>Halomonadaceae</taxon>
        <taxon>Vreelandella</taxon>
    </lineage>
</organism>
<proteinExistence type="predicted"/>
<feature type="domain" description="Photolyase/cryptochrome alpha/beta" evidence="1">
    <location>
        <begin position="2"/>
        <end position="48"/>
    </location>
</feature>
<sequence>MKRQLVWLRSDLRIDDNSALAAAAAKGPVIAVFLRSIPQWQDLRAWRQ</sequence>
<accession>A0ABM7GBM7</accession>
<dbReference type="InterPro" id="IPR014729">
    <property type="entry name" value="Rossmann-like_a/b/a_fold"/>
</dbReference>
<reference evidence="3" key="1">
    <citation type="journal article" date="2019" name="Microbiol. Resour. Announc.">
        <title>Complete Genome Sequence of Halomonas olivaria, a Moderately Halophilic Bacterium Isolated from Olive Processing Effluents, Obtained by Nanopore Sequencing.</title>
        <authorList>
            <person name="Nagata S."/>
            <person name="Ii K.M."/>
            <person name="Tsukimi T."/>
            <person name="Miura M.C."/>
            <person name="Galipon J."/>
            <person name="Arakawa K."/>
        </authorList>
    </citation>
    <scope>NUCLEOTIDE SEQUENCE [LARGE SCALE GENOMIC DNA]</scope>
    <source>
        <strain evidence="3">TYRC17</strain>
    </source>
</reference>
<keyword evidence="3" id="KW-1185">Reference proteome</keyword>
<protein>
    <recommendedName>
        <fullName evidence="1">Photolyase/cryptochrome alpha/beta domain-containing protein</fullName>
    </recommendedName>
</protein>
<dbReference type="SUPFAM" id="SSF52425">
    <property type="entry name" value="Cryptochrome/photolyase, N-terminal domain"/>
    <property type="match status" value="1"/>
</dbReference>
<dbReference type="EMBL" id="AP019416">
    <property type="protein sequence ID" value="BBI47781.1"/>
    <property type="molecule type" value="Genomic_DNA"/>
</dbReference>
<dbReference type="Pfam" id="PF00875">
    <property type="entry name" value="DNA_photolyase"/>
    <property type="match status" value="1"/>
</dbReference>
<dbReference type="InterPro" id="IPR036155">
    <property type="entry name" value="Crypto/Photolyase_N_sf"/>
</dbReference>
<evidence type="ECO:0000259" key="1">
    <source>
        <dbReference type="PROSITE" id="PS51645"/>
    </source>
</evidence>
<dbReference type="PROSITE" id="PS51645">
    <property type="entry name" value="PHR_CRY_ALPHA_BETA"/>
    <property type="match status" value="1"/>
</dbReference>
<evidence type="ECO:0000313" key="2">
    <source>
        <dbReference type="EMBL" id="BBI47781.1"/>
    </source>
</evidence>
<name>A0ABM7GBM7_9GAMM</name>
<dbReference type="Gene3D" id="3.40.50.620">
    <property type="entry name" value="HUPs"/>
    <property type="match status" value="1"/>
</dbReference>
<gene>
    <name evidence="2" type="ORF">HORIV_02020</name>
</gene>
<dbReference type="InterPro" id="IPR006050">
    <property type="entry name" value="DNA_photolyase_N"/>
</dbReference>
<evidence type="ECO:0000313" key="3">
    <source>
        <dbReference type="Proteomes" id="UP000289555"/>
    </source>
</evidence>
<dbReference type="Proteomes" id="UP000289555">
    <property type="component" value="Chromosome"/>
</dbReference>